<dbReference type="PROSITE" id="PS51257">
    <property type="entry name" value="PROKAR_LIPOPROTEIN"/>
    <property type="match status" value="1"/>
</dbReference>
<reference evidence="2" key="1">
    <citation type="submission" date="2016-11" db="EMBL/GenBank/DDBJ databases">
        <authorList>
            <person name="Varghese N."/>
            <person name="Submissions S."/>
        </authorList>
    </citation>
    <scope>NUCLEOTIDE SEQUENCE [LARGE SCALE GENOMIC DNA]</scope>
    <source>
        <strain evidence="2">DSM 24786</strain>
    </source>
</reference>
<evidence type="ECO:0008006" key="3">
    <source>
        <dbReference type="Google" id="ProtNLM"/>
    </source>
</evidence>
<evidence type="ECO:0000313" key="2">
    <source>
        <dbReference type="Proteomes" id="UP000183257"/>
    </source>
</evidence>
<name>A0A1K1P7E6_9FLAO</name>
<dbReference type="Proteomes" id="UP000183257">
    <property type="component" value="Unassembled WGS sequence"/>
</dbReference>
<proteinExistence type="predicted"/>
<organism evidence="1 2">
    <name type="scientific">Cellulophaga fucicola</name>
    <dbReference type="NCBI Taxonomy" id="76595"/>
    <lineage>
        <taxon>Bacteria</taxon>
        <taxon>Pseudomonadati</taxon>
        <taxon>Bacteroidota</taxon>
        <taxon>Flavobacteriia</taxon>
        <taxon>Flavobacteriales</taxon>
        <taxon>Flavobacteriaceae</taxon>
        <taxon>Cellulophaga</taxon>
    </lineage>
</organism>
<dbReference type="AlphaFoldDB" id="A0A1K1P7E6"/>
<dbReference type="RefSeq" id="WP_072303313.1">
    <property type="nucleotide sequence ID" value="NZ_CBDUMO010000205.1"/>
</dbReference>
<gene>
    <name evidence="1" type="ORF">SAMN05660313_01659</name>
</gene>
<accession>A0A1K1P7E6</accession>
<sequence>MKTKLFVSVLATAALFLSCSNDKKSVEQAQTNAHIKSDIIIENTKIRTGISAEDEERSFIMVTGKSLLEGTAVVKTTNIKGEEIHCETFPAKKLIEQEYKTANSTLKESHIMENVQNYFEIHNSRDLAKS</sequence>
<evidence type="ECO:0000313" key="1">
    <source>
        <dbReference type="EMBL" id="SFW43500.1"/>
    </source>
</evidence>
<dbReference type="EMBL" id="FPIY01000002">
    <property type="protein sequence ID" value="SFW43500.1"/>
    <property type="molecule type" value="Genomic_DNA"/>
</dbReference>
<dbReference type="STRING" id="76595.SAMN05660313_01659"/>
<keyword evidence="2" id="KW-1185">Reference proteome</keyword>
<protein>
    <recommendedName>
        <fullName evidence="3">Lipoprotein</fullName>
    </recommendedName>
</protein>
<dbReference type="OrthoDB" id="1179543at2"/>